<gene>
    <name evidence="6" type="ORF">CQA43_07655</name>
</gene>
<dbReference type="SMART" id="SM00382">
    <property type="entry name" value="AAA"/>
    <property type="match status" value="1"/>
</dbReference>
<dbReference type="PROSITE" id="PS50893">
    <property type="entry name" value="ABC_TRANSPORTER_2"/>
    <property type="match status" value="1"/>
</dbReference>
<feature type="domain" description="ABC transporter" evidence="5">
    <location>
        <begin position="3"/>
        <end position="244"/>
    </location>
</feature>
<dbReference type="InterPro" id="IPR003439">
    <property type="entry name" value="ABC_transporter-like_ATP-bd"/>
</dbReference>
<dbReference type="Proteomes" id="UP000256650">
    <property type="component" value="Unassembled WGS sequence"/>
</dbReference>
<keyword evidence="7" id="KW-1185">Reference proteome</keyword>
<dbReference type="GO" id="GO:0005315">
    <property type="term" value="F:phosphate transmembrane transporter activity"/>
    <property type="evidence" value="ECO:0007669"/>
    <property type="project" value="InterPro"/>
</dbReference>
<evidence type="ECO:0000256" key="4">
    <source>
        <dbReference type="ARBA" id="ARBA00022840"/>
    </source>
</evidence>
<dbReference type="SUPFAM" id="SSF52540">
    <property type="entry name" value="P-loop containing nucleoside triphosphate hydrolases"/>
    <property type="match status" value="1"/>
</dbReference>
<dbReference type="InterPro" id="IPR017871">
    <property type="entry name" value="ABC_transporter-like_CS"/>
</dbReference>
<comment type="caution">
    <text evidence="6">The sequence shown here is derived from an EMBL/GenBank/DDBJ whole genome shotgun (WGS) entry which is preliminary data.</text>
</comment>
<dbReference type="PANTHER" id="PTHR43423">
    <property type="entry name" value="ABC TRANSPORTER I FAMILY MEMBER 17"/>
    <property type="match status" value="1"/>
</dbReference>
<dbReference type="GO" id="GO:0016887">
    <property type="term" value="F:ATP hydrolysis activity"/>
    <property type="evidence" value="ECO:0007669"/>
    <property type="project" value="InterPro"/>
</dbReference>
<dbReference type="GO" id="GO:0016020">
    <property type="term" value="C:membrane"/>
    <property type="evidence" value="ECO:0007669"/>
    <property type="project" value="InterPro"/>
</dbReference>
<dbReference type="GO" id="GO:0005524">
    <property type="term" value="F:ATP binding"/>
    <property type="evidence" value="ECO:0007669"/>
    <property type="project" value="UniProtKB-KW"/>
</dbReference>
<dbReference type="CDD" id="cd03260">
    <property type="entry name" value="ABC_PstB_phosphate_transporter"/>
    <property type="match status" value="1"/>
</dbReference>
<sequence>MILEMKNLGVRFGEKQIFSNLNLQIKPYGIFTLLGASGCGKSTFLRCINRLCEEMGGEIMGEILLDLDSTSMQNIQRIPLEILRKNVGMLFQTPQPFNLSIEKNLSLPLSLLTNLDKHAIQAKICESLQQVGLWNNLKNRLRENALRLSGGEQQRLLLARVLSLEPKILLLDEPTSALDLYSQNIIEELLIEIAHTHTLIMVSHNIDQALRIADSLAVMQTQKGNSNFLKVPKDKAALETALKI</sequence>
<dbReference type="PANTHER" id="PTHR43423:SF1">
    <property type="entry name" value="ABC TRANSPORTER I FAMILY MEMBER 17"/>
    <property type="match status" value="1"/>
</dbReference>
<proteinExistence type="predicted"/>
<name>A0A3D8ICA2_9HELI</name>
<evidence type="ECO:0000256" key="2">
    <source>
        <dbReference type="ARBA" id="ARBA00022592"/>
    </source>
</evidence>
<protein>
    <submittedName>
        <fullName evidence="6">Phosphate ABC transporter ATP-binding protein</fullName>
    </submittedName>
</protein>
<keyword evidence="3" id="KW-0547">Nucleotide-binding</keyword>
<dbReference type="InterPro" id="IPR005670">
    <property type="entry name" value="PstB-like"/>
</dbReference>
<dbReference type="Pfam" id="PF00005">
    <property type="entry name" value="ABC_tran"/>
    <property type="match status" value="1"/>
</dbReference>
<evidence type="ECO:0000256" key="1">
    <source>
        <dbReference type="ARBA" id="ARBA00022448"/>
    </source>
</evidence>
<dbReference type="PROSITE" id="PS00211">
    <property type="entry name" value="ABC_TRANSPORTER_1"/>
    <property type="match status" value="1"/>
</dbReference>
<dbReference type="EMBL" id="NXLS01000008">
    <property type="protein sequence ID" value="RDU62171.1"/>
    <property type="molecule type" value="Genomic_DNA"/>
</dbReference>
<dbReference type="OrthoDB" id="9814623at2"/>
<dbReference type="AlphaFoldDB" id="A0A3D8ICA2"/>
<accession>A0A3D8ICA2</accession>
<reference evidence="6 7" key="1">
    <citation type="submission" date="2018-04" db="EMBL/GenBank/DDBJ databases">
        <title>Novel Campyloabacter and Helicobacter Species and Strains.</title>
        <authorList>
            <person name="Mannion A.J."/>
            <person name="Shen Z."/>
            <person name="Fox J.G."/>
        </authorList>
    </citation>
    <scope>NUCLEOTIDE SEQUENCE [LARGE SCALE GENOMIC DNA]</scope>
    <source>
        <strain evidence="6 7">MIT 99-5101</strain>
    </source>
</reference>
<dbReference type="GO" id="GO:0035435">
    <property type="term" value="P:phosphate ion transmembrane transport"/>
    <property type="evidence" value="ECO:0007669"/>
    <property type="project" value="InterPro"/>
</dbReference>
<keyword evidence="4 6" id="KW-0067">ATP-binding</keyword>
<dbReference type="GeneID" id="82536156"/>
<organism evidence="6 7">
    <name type="scientific">Helicobacter ganmani</name>
    <dbReference type="NCBI Taxonomy" id="60246"/>
    <lineage>
        <taxon>Bacteria</taxon>
        <taxon>Pseudomonadati</taxon>
        <taxon>Campylobacterota</taxon>
        <taxon>Epsilonproteobacteria</taxon>
        <taxon>Campylobacterales</taxon>
        <taxon>Helicobacteraceae</taxon>
        <taxon>Helicobacter</taxon>
    </lineage>
</organism>
<dbReference type="Gene3D" id="3.40.50.300">
    <property type="entry name" value="P-loop containing nucleotide triphosphate hydrolases"/>
    <property type="match status" value="1"/>
</dbReference>
<evidence type="ECO:0000259" key="5">
    <source>
        <dbReference type="PROSITE" id="PS50893"/>
    </source>
</evidence>
<dbReference type="InterPro" id="IPR027417">
    <property type="entry name" value="P-loop_NTPase"/>
</dbReference>
<evidence type="ECO:0000313" key="6">
    <source>
        <dbReference type="EMBL" id="RDU62171.1"/>
    </source>
</evidence>
<evidence type="ECO:0000313" key="7">
    <source>
        <dbReference type="Proteomes" id="UP000256650"/>
    </source>
</evidence>
<keyword evidence="1" id="KW-0813">Transport</keyword>
<dbReference type="InterPro" id="IPR003593">
    <property type="entry name" value="AAA+_ATPase"/>
</dbReference>
<dbReference type="RefSeq" id="WP_115552005.1">
    <property type="nucleotide sequence ID" value="NZ_CAONBV010000054.1"/>
</dbReference>
<evidence type="ECO:0000256" key="3">
    <source>
        <dbReference type="ARBA" id="ARBA00022741"/>
    </source>
</evidence>
<keyword evidence="2" id="KW-0592">Phosphate transport</keyword>